<dbReference type="GO" id="GO:0005737">
    <property type="term" value="C:cytoplasm"/>
    <property type="evidence" value="ECO:0007669"/>
    <property type="project" value="Ensembl"/>
</dbReference>
<dbReference type="OMA" id="HAQLFKG"/>
<dbReference type="Gene3D" id="3.30.70.330">
    <property type="match status" value="1"/>
</dbReference>
<evidence type="ECO:0000256" key="3">
    <source>
        <dbReference type="ARBA" id="ARBA00023242"/>
    </source>
</evidence>
<dbReference type="GO" id="GO:0003723">
    <property type="term" value="F:RNA binding"/>
    <property type="evidence" value="ECO:0007669"/>
    <property type="project" value="UniProtKB-UniRule"/>
</dbReference>
<feature type="domain" description="RRM" evidence="6">
    <location>
        <begin position="122"/>
        <end position="201"/>
    </location>
</feature>
<evidence type="ECO:0000256" key="2">
    <source>
        <dbReference type="ARBA" id="ARBA00022884"/>
    </source>
</evidence>
<feature type="region of interest" description="Disordered" evidence="5">
    <location>
        <begin position="92"/>
        <end position="122"/>
    </location>
</feature>
<evidence type="ECO:0000313" key="8">
    <source>
        <dbReference type="Proteomes" id="UP000694409"/>
    </source>
</evidence>
<organism evidence="7 8">
    <name type="scientific">Serinus canaria</name>
    <name type="common">Island canary</name>
    <name type="synonym">Fringilla canaria</name>
    <dbReference type="NCBI Taxonomy" id="9135"/>
    <lineage>
        <taxon>Eukaryota</taxon>
        <taxon>Metazoa</taxon>
        <taxon>Chordata</taxon>
        <taxon>Craniata</taxon>
        <taxon>Vertebrata</taxon>
        <taxon>Euteleostomi</taxon>
        <taxon>Archelosauria</taxon>
        <taxon>Archosauria</taxon>
        <taxon>Dinosauria</taxon>
        <taxon>Saurischia</taxon>
        <taxon>Theropoda</taxon>
        <taxon>Coelurosauria</taxon>
        <taxon>Aves</taxon>
        <taxon>Neognathae</taxon>
        <taxon>Neoaves</taxon>
        <taxon>Telluraves</taxon>
        <taxon>Australaves</taxon>
        <taxon>Passeriformes</taxon>
        <taxon>Passeroidea</taxon>
        <taxon>Fringillidae</taxon>
        <taxon>Carduelinae</taxon>
        <taxon>Serinus</taxon>
    </lineage>
</organism>
<dbReference type="GeneTree" id="ENSGT00390000011515"/>
<feature type="compositionally biased region" description="Low complexity" evidence="5">
    <location>
        <begin position="32"/>
        <end position="41"/>
    </location>
</feature>
<dbReference type="CDD" id="cd12307">
    <property type="entry name" value="RRM_NIFK_like"/>
    <property type="match status" value="1"/>
</dbReference>
<protein>
    <submittedName>
        <fullName evidence="7">Nucleolar protein interacting with the FHA domain of MKI67</fullName>
    </submittedName>
</protein>
<dbReference type="InterPro" id="IPR035979">
    <property type="entry name" value="RBD_domain_sf"/>
</dbReference>
<dbReference type="InterPro" id="IPR000504">
    <property type="entry name" value="RRM_dom"/>
</dbReference>
<comment type="subcellular location">
    <subcellularLocation>
        <location evidence="1">Nucleus</location>
        <location evidence="1">Nucleolus</location>
    </subcellularLocation>
</comment>
<dbReference type="Pfam" id="PF00076">
    <property type="entry name" value="RRM_1"/>
    <property type="match status" value="1"/>
</dbReference>
<sequence>MAPGMQLAAPRAGFCRPGGVRVPGHPPGAVGPGPVSPRAGPSAPLPGYGVWPRGAGARAVTYFRRPRGGSMAAEEGHGGGGARVCRGREGGAAPGAGAAAAAPVPAEGAAHQADGQGGADARRGVRGAVSRGASCEPQLREYFGQFGTVTRLRLSRSKKTGASKGYAFMEFESDDVAKIVADTMNNYLFSERLLKCQFMPPEKVHENLFKDCDKIFRKPSQPAVRRYNRVRSLLEKARMTKRLLRKERLLRKKLAEKGLGYDFPGFAAQALSKKTKKVKTSKKSNLNVSLSSQDPTPVCTPAVLERRKAARMDDDTEDEEVTLRLPSASSKNSVQRPKKQPRQRPSLKKQKQT</sequence>
<dbReference type="GO" id="GO:0000794">
    <property type="term" value="C:condensed nuclear chromosome"/>
    <property type="evidence" value="ECO:0007669"/>
    <property type="project" value="Ensembl"/>
</dbReference>
<proteinExistence type="predicted"/>
<dbReference type="PANTHER" id="PTHR46754">
    <property type="entry name" value="MKI67 FHA DOMAIN-INTERACTING NUCLEOLAR PHOSPHOPROTEIN"/>
    <property type="match status" value="1"/>
</dbReference>
<feature type="compositionally biased region" description="Low complexity" evidence="5">
    <location>
        <begin position="95"/>
        <end position="114"/>
    </location>
</feature>
<evidence type="ECO:0000256" key="1">
    <source>
        <dbReference type="ARBA" id="ARBA00004604"/>
    </source>
</evidence>
<dbReference type="GO" id="GO:0005730">
    <property type="term" value="C:nucleolus"/>
    <property type="evidence" value="ECO:0007669"/>
    <property type="project" value="UniProtKB-SubCell"/>
</dbReference>
<feature type="compositionally biased region" description="Low complexity" evidence="5">
    <location>
        <begin position="283"/>
        <end position="292"/>
    </location>
</feature>
<evidence type="ECO:0000259" key="6">
    <source>
        <dbReference type="PROSITE" id="PS50102"/>
    </source>
</evidence>
<keyword evidence="2 4" id="KW-0694">RNA-binding</keyword>
<dbReference type="PROSITE" id="PS50102">
    <property type="entry name" value="RRM"/>
    <property type="match status" value="1"/>
</dbReference>
<reference evidence="7" key="1">
    <citation type="submission" date="2025-08" db="UniProtKB">
        <authorList>
            <consortium name="Ensembl"/>
        </authorList>
    </citation>
    <scope>IDENTIFICATION</scope>
</reference>
<gene>
    <name evidence="7" type="primary">NIFK</name>
</gene>
<evidence type="ECO:0000313" key="7">
    <source>
        <dbReference type="Ensembl" id="ENSSCAP00000016353.1"/>
    </source>
</evidence>
<dbReference type="Pfam" id="PF12196">
    <property type="entry name" value="hNIFK_binding"/>
    <property type="match status" value="1"/>
</dbReference>
<feature type="compositionally biased region" description="Basic and acidic residues" evidence="5">
    <location>
        <begin position="304"/>
        <end position="313"/>
    </location>
</feature>
<reference evidence="7" key="2">
    <citation type="submission" date="2025-09" db="UniProtKB">
        <authorList>
            <consortium name="Ensembl"/>
        </authorList>
    </citation>
    <scope>IDENTIFICATION</scope>
</reference>
<name>A0A8C9NCR7_SERCA</name>
<dbReference type="Proteomes" id="UP000694409">
    <property type="component" value="Unassembled WGS sequence"/>
</dbReference>
<dbReference type="InterPro" id="IPR012677">
    <property type="entry name" value="Nucleotide-bd_a/b_plait_sf"/>
</dbReference>
<keyword evidence="8" id="KW-1185">Reference proteome</keyword>
<evidence type="ECO:0000256" key="4">
    <source>
        <dbReference type="PROSITE-ProRule" id="PRU00176"/>
    </source>
</evidence>
<accession>A0A8C9NCR7</accession>
<feature type="region of interest" description="Disordered" evidence="5">
    <location>
        <begin position="278"/>
        <end position="353"/>
    </location>
</feature>
<keyword evidence="3" id="KW-0539">Nucleus</keyword>
<feature type="region of interest" description="Disordered" evidence="5">
    <location>
        <begin position="18"/>
        <end position="41"/>
    </location>
</feature>
<dbReference type="InterPro" id="IPR021043">
    <property type="entry name" value="NIFK_FHA_Ki67-binding"/>
</dbReference>
<dbReference type="SMART" id="SM00360">
    <property type="entry name" value="RRM"/>
    <property type="match status" value="1"/>
</dbReference>
<evidence type="ECO:0000256" key="5">
    <source>
        <dbReference type="SAM" id="MobiDB-lite"/>
    </source>
</evidence>
<dbReference type="Ensembl" id="ENSSCAT00000018329.1">
    <property type="protein sequence ID" value="ENSSCAP00000016353.1"/>
    <property type="gene ID" value="ENSSCAG00000011973.1"/>
</dbReference>
<dbReference type="SUPFAM" id="SSF54928">
    <property type="entry name" value="RNA-binding domain, RBD"/>
    <property type="match status" value="1"/>
</dbReference>
<feature type="compositionally biased region" description="Basic residues" evidence="5">
    <location>
        <begin position="336"/>
        <end position="353"/>
    </location>
</feature>
<dbReference type="AlphaFoldDB" id="A0A8C9NCR7"/>
<dbReference type="GO" id="GO:0005654">
    <property type="term" value="C:nucleoplasm"/>
    <property type="evidence" value="ECO:0007669"/>
    <property type="project" value="Ensembl"/>
</dbReference>